<name>A0A3D9SFL9_9ACTN</name>
<dbReference type="SUPFAM" id="SSF52540">
    <property type="entry name" value="P-loop containing nucleoside triphosphate hydrolases"/>
    <property type="match status" value="1"/>
</dbReference>
<evidence type="ECO:0000313" key="7">
    <source>
        <dbReference type="EMBL" id="REE94702.1"/>
    </source>
</evidence>
<protein>
    <submittedName>
        <fullName evidence="7">Phosphate acetyltransferase</fullName>
    </submittedName>
</protein>
<dbReference type="Pfam" id="PF01515">
    <property type="entry name" value="PTA_PTB"/>
    <property type="match status" value="1"/>
</dbReference>
<dbReference type="InterPro" id="IPR028979">
    <property type="entry name" value="Ser_kin/Pase_Hpr-like_N_sf"/>
</dbReference>
<keyword evidence="1 7" id="KW-0808">Transferase</keyword>
<dbReference type="InterPro" id="IPR010766">
    <property type="entry name" value="DRTGG"/>
</dbReference>
<dbReference type="Gene3D" id="3.40.50.300">
    <property type="entry name" value="P-loop containing nucleotide triphosphate hydrolases"/>
    <property type="match status" value="1"/>
</dbReference>
<dbReference type="InterPro" id="IPR042113">
    <property type="entry name" value="P_AcTrfase_dom1"/>
</dbReference>
<keyword evidence="8" id="KW-1185">Reference proteome</keyword>
<feature type="domain" description="Phosphate acetyl/butaryl transferase" evidence="5">
    <location>
        <begin position="366"/>
        <end position="668"/>
    </location>
</feature>
<gene>
    <name evidence="7" type="ORF">DFJ69_0050</name>
</gene>
<proteinExistence type="predicted"/>
<comment type="caution">
    <text evidence="7">The sequence shown here is derived from an EMBL/GenBank/DDBJ whole genome shotgun (WGS) entry which is preliminary data.</text>
</comment>
<dbReference type="Gene3D" id="3.40.50.10750">
    <property type="entry name" value="Isocitrate/Isopropylmalate dehydrogenase-like"/>
    <property type="match status" value="1"/>
</dbReference>
<evidence type="ECO:0000256" key="1">
    <source>
        <dbReference type="ARBA" id="ARBA00022679"/>
    </source>
</evidence>
<evidence type="ECO:0000259" key="6">
    <source>
        <dbReference type="Pfam" id="PF07085"/>
    </source>
</evidence>
<comment type="function">
    <text evidence="3">Involved in acetate metabolism.</text>
</comment>
<dbReference type="Proteomes" id="UP000256661">
    <property type="component" value="Unassembled WGS sequence"/>
</dbReference>
<dbReference type="SUPFAM" id="SSF53659">
    <property type="entry name" value="Isocitrate/Isopropylmalate dehydrogenase-like"/>
    <property type="match status" value="1"/>
</dbReference>
<sequence>MTYGVYVAAGDAACLKATIALGMTELLCRQVETVGVFRPVVRRDARDDLIETLRTRFKLTSPYEDCVGVTYDAVRADPEAAVARIAERYRRLADTCGAVVVVGTDHTDVGDAPGPAFDSAVAALLGIPVLLVVNGLDREPGEVAAAVGAALKESAGERAEPLGVVVTRADPRRLAEVREAAVERVDGPPLFVLPEVARLGAPTISGLMDACEGYLMLGEDHQLGREASGLMVGAMSLPNILNRLTEGVVIIIPSDRSAALLPGLIAAHAAPTFPALSGIIMTGGMELPETMARLLDGMSVRLPVIITEGDTFETATRLSAATGRRFTPDAHGKIETALGLFADHVAGGELVERLGVRRSRAVTPVMFEYQLLERARADRRHIVLPEGSDDRVLRAADVLLRRGVADLTLLGDEEAIRTEAAELGLDVRGARVVSPYNRALRERFAAEYARVREHRGVTFRLARDLVTDVQYFGALMVRLGLADGMVSGALHTTAHTVRPALEIVKTASDAGIVSSVHFVCLPDRVLMYGDCLVVPDPDPGRLASIAASAAATARRFGIEPQIALLSRPDGTPEGADAERIRAAMALLREQHPDVPVRGPLTPDDAAAHDDAAVFVVPDLDTGDALVRARRDAGAVVVGPVLQGLDRPVNALAGRATVQDIVNAVAITAIQAQDGAPSGPDRPDHPTNPFS</sequence>
<feature type="domain" description="DRTGG" evidence="6">
    <location>
        <begin position="207"/>
        <end position="320"/>
    </location>
</feature>
<dbReference type="Gene3D" id="3.40.50.10950">
    <property type="match status" value="1"/>
</dbReference>
<evidence type="ECO:0000259" key="5">
    <source>
        <dbReference type="Pfam" id="PF01515"/>
    </source>
</evidence>
<evidence type="ECO:0000313" key="8">
    <source>
        <dbReference type="Proteomes" id="UP000256661"/>
    </source>
</evidence>
<dbReference type="GO" id="GO:0016746">
    <property type="term" value="F:acyltransferase activity"/>
    <property type="evidence" value="ECO:0007669"/>
    <property type="project" value="UniProtKB-KW"/>
</dbReference>
<dbReference type="PANTHER" id="PTHR43356:SF3">
    <property type="entry name" value="PHOSPHATE ACETYLTRANSFERASE"/>
    <property type="match status" value="1"/>
</dbReference>
<evidence type="ECO:0000256" key="2">
    <source>
        <dbReference type="ARBA" id="ARBA00023315"/>
    </source>
</evidence>
<dbReference type="PANTHER" id="PTHR43356">
    <property type="entry name" value="PHOSPHATE ACETYLTRANSFERASE"/>
    <property type="match status" value="1"/>
</dbReference>
<dbReference type="SUPFAM" id="SSF75138">
    <property type="entry name" value="HprK N-terminal domain-like"/>
    <property type="match status" value="1"/>
</dbReference>
<evidence type="ECO:0000256" key="4">
    <source>
        <dbReference type="SAM" id="MobiDB-lite"/>
    </source>
</evidence>
<dbReference type="EMBL" id="QTTT01000001">
    <property type="protein sequence ID" value="REE94702.1"/>
    <property type="molecule type" value="Genomic_DNA"/>
</dbReference>
<accession>A0A3D9SFL9</accession>
<dbReference type="OrthoDB" id="9808984at2"/>
<evidence type="ECO:0000256" key="3">
    <source>
        <dbReference type="ARBA" id="ARBA00049955"/>
    </source>
</evidence>
<organism evidence="7 8">
    <name type="scientific">Thermomonospora umbrina</name>
    <dbReference type="NCBI Taxonomy" id="111806"/>
    <lineage>
        <taxon>Bacteria</taxon>
        <taxon>Bacillati</taxon>
        <taxon>Actinomycetota</taxon>
        <taxon>Actinomycetes</taxon>
        <taxon>Streptosporangiales</taxon>
        <taxon>Thermomonosporaceae</taxon>
        <taxon>Thermomonospora</taxon>
    </lineage>
</organism>
<dbReference type="Pfam" id="PF13500">
    <property type="entry name" value="AAA_26"/>
    <property type="match status" value="1"/>
</dbReference>
<dbReference type="NCBIfam" id="NF004167">
    <property type="entry name" value="PRK05632.1"/>
    <property type="match status" value="1"/>
</dbReference>
<dbReference type="InterPro" id="IPR042112">
    <property type="entry name" value="P_AcTrfase_dom2"/>
</dbReference>
<dbReference type="InterPro" id="IPR002505">
    <property type="entry name" value="PTA_PTB"/>
</dbReference>
<dbReference type="InterPro" id="IPR027417">
    <property type="entry name" value="P-loop_NTPase"/>
</dbReference>
<feature type="region of interest" description="Disordered" evidence="4">
    <location>
        <begin position="670"/>
        <end position="690"/>
    </location>
</feature>
<reference evidence="7 8" key="1">
    <citation type="submission" date="2018-08" db="EMBL/GenBank/DDBJ databases">
        <title>Sequencing the genomes of 1000 actinobacteria strains.</title>
        <authorList>
            <person name="Klenk H.-P."/>
        </authorList>
    </citation>
    <scope>NUCLEOTIDE SEQUENCE [LARGE SCALE GENOMIC DNA]</scope>
    <source>
        <strain evidence="7 8">DSM 43927</strain>
    </source>
</reference>
<dbReference type="Pfam" id="PF07085">
    <property type="entry name" value="DRTGG"/>
    <property type="match status" value="1"/>
</dbReference>
<dbReference type="AlphaFoldDB" id="A0A3D9SFL9"/>
<dbReference type="InterPro" id="IPR050500">
    <property type="entry name" value="Phos_Acetyltrans/Butyryltrans"/>
</dbReference>
<keyword evidence="2" id="KW-0012">Acyltransferase</keyword>
<dbReference type="Gene3D" id="3.40.1390.20">
    <property type="entry name" value="HprK N-terminal domain-like"/>
    <property type="match status" value="1"/>
</dbReference>
<dbReference type="RefSeq" id="WP_116020611.1">
    <property type="nucleotide sequence ID" value="NZ_QTTT01000001.1"/>
</dbReference>